<accession>A0A8X6Q3Y6</accession>
<dbReference type="PANTHER" id="PTHR45913">
    <property type="entry name" value="EPM2A-INTERACTING PROTEIN 1"/>
    <property type="match status" value="1"/>
</dbReference>
<keyword evidence="2" id="KW-1185">Reference proteome</keyword>
<dbReference type="EMBL" id="BMAW01123903">
    <property type="protein sequence ID" value="GFU05400.1"/>
    <property type="molecule type" value="Genomic_DNA"/>
</dbReference>
<protein>
    <submittedName>
        <fullName evidence="1">Uncharacterized protein</fullName>
    </submittedName>
</protein>
<dbReference type="Proteomes" id="UP000887013">
    <property type="component" value="Unassembled WGS sequence"/>
</dbReference>
<sequence length="87" mass="9929">MIHQFAHASKTLQKPLQEVLGSLVTIVNYIKSSVCNTHLFEELCKNKNSDYEVLLFYTTAHWLSKGNVVGGDFELKNEIKDFLELKA</sequence>
<evidence type="ECO:0000313" key="1">
    <source>
        <dbReference type="EMBL" id="GFU05400.1"/>
    </source>
</evidence>
<gene>
    <name evidence="1" type="primary">DSY42_06435</name>
    <name evidence="1" type="ORF">NPIL_65001</name>
</gene>
<comment type="caution">
    <text evidence="1">The sequence shown here is derived from an EMBL/GenBank/DDBJ whole genome shotgun (WGS) entry which is preliminary data.</text>
</comment>
<proteinExistence type="predicted"/>
<dbReference type="PANTHER" id="PTHR45913:SF22">
    <property type="entry name" value="SCAN BOX DOMAIN-CONTAINING PROTEIN"/>
    <property type="match status" value="1"/>
</dbReference>
<organism evidence="1 2">
    <name type="scientific">Nephila pilipes</name>
    <name type="common">Giant wood spider</name>
    <name type="synonym">Nephila maculata</name>
    <dbReference type="NCBI Taxonomy" id="299642"/>
    <lineage>
        <taxon>Eukaryota</taxon>
        <taxon>Metazoa</taxon>
        <taxon>Ecdysozoa</taxon>
        <taxon>Arthropoda</taxon>
        <taxon>Chelicerata</taxon>
        <taxon>Arachnida</taxon>
        <taxon>Araneae</taxon>
        <taxon>Araneomorphae</taxon>
        <taxon>Entelegynae</taxon>
        <taxon>Araneoidea</taxon>
        <taxon>Nephilidae</taxon>
        <taxon>Nephila</taxon>
    </lineage>
</organism>
<reference evidence="1" key="1">
    <citation type="submission" date="2020-08" db="EMBL/GenBank/DDBJ databases">
        <title>Multicomponent nature underlies the extraordinary mechanical properties of spider dragline silk.</title>
        <authorList>
            <person name="Kono N."/>
            <person name="Nakamura H."/>
            <person name="Mori M."/>
            <person name="Yoshida Y."/>
            <person name="Ohtoshi R."/>
            <person name="Malay A.D."/>
            <person name="Moran D.A.P."/>
            <person name="Tomita M."/>
            <person name="Numata K."/>
            <person name="Arakawa K."/>
        </authorList>
    </citation>
    <scope>NUCLEOTIDE SEQUENCE</scope>
</reference>
<evidence type="ECO:0000313" key="2">
    <source>
        <dbReference type="Proteomes" id="UP000887013"/>
    </source>
</evidence>
<dbReference type="OrthoDB" id="6627600at2759"/>
<dbReference type="AlphaFoldDB" id="A0A8X6Q3Y6"/>
<name>A0A8X6Q3Y6_NEPPI</name>